<evidence type="ECO:0000259" key="3">
    <source>
        <dbReference type="PROSITE" id="PS50235"/>
    </source>
</evidence>
<feature type="region of interest" description="Disordered" evidence="2">
    <location>
        <begin position="1"/>
        <end position="49"/>
    </location>
</feature>
<evidence type="ECO:0000256" key="1">
    <source>
        <dbReference type="RuleBase" id="RU366025"/>
    </source>
</evidence>
<dbReference type="Proteomes" id="UP000553632">
    <property type="component" value="Unassembled WGS sequence"/>
</dbReference>
<dbReference type="PROSITE" id="PS00972">
    <property type="entry name" value="USP_1"/>
    <property type="match status" value="1"/>
</dbReference>
<dbReference type="GO" id="GO:0006508">
    <property type="term" value="P:proteolysis"/>
    <property type="evidence" value="ECO:0007669"/>
    <property type="project" value="UniProtKB-KW"/>
</dbReference>
<dbReference type="Pfam" id="PF06337">
    <property type="entry name" value="DUSP"/>
    <property type="match status" value="1"/>
</dbReference>
<feature type="compositionally biased region" description="Polar residues" evidence="2">
    <location>
        <begin position="584"/>
        <end position="597"/>
    </location>
</feature>
<accession>A0A7J6Q7M3</accession>
<dbReference type="InterPro" id="IPR018200">
    <property type="entry name" value="USP_CS"/>
</dbReference>
<feature type="compositionally biased region" description="Low complexity" evidence="2">
    <location>
        <begin position="304"/>
        <end position="321"/>
    </location>
</feature>
<dbReference type="InterPro" id="IPR028889">
    <property type="entry name" value="USP"/>
</dbReference>
<dbReference type="GO" id="GO:0004843">
    <property type="term" value="F:cysteine-type deubiquitinase activity"/>
    <property type="evidence" value="ECO:0007669"/>
    <property type="project" value="UniProtKB-UniRule"/>
</dbReference>
<reference evidence="5 6" key="1">
    <citation type="submission" date="2020-04" db="EMBL/GenBank/DDBJ databases">
        <title>Perkinsus olseni comparative genomics.</title>
        <authorList>
            <person name="Bogema D.R."/>
        </authorList>
    </citation>
    <scope>NUCLEOTIDE SEQUENCE [LARGE SCALE GENOMIC DNA]</scope>
    <source>
        <strain evidence="5 6">ATCC PRA-207</strain>
    </source>
</reference>
<organism evidence="5 6">
    <name type="scientific">Perkinsus olseni</name>
    <name type="common">Perkinsus atlanticus</name>
    <dbReference type="NCBI Taxonomy" id="32597"/>
    <lineage>
        <taxon>Eukaryota</taxon>
        <taxon>Sar</taxon>
        <taxon>Alveolata</taxon>
        <taxon>Perkinsozoa</taxon>
        <taxon>Perkinsea</taxon>
        <taxon>Perkinsida</taxon>
        <taxon>Perkinsidae</taxon>
        <taxon>Perkinsus</taxon>
    </lineage>
</organism>
<comment type="catalytic activity">
    <reaction evidence="1">
        <text>Thiol-dependent hydrolysis of ester, thioester, amide, peptide and isopeptide bonds formed by the C-terminal Gly of ubiquitin (a 76-residue protein attached to proteins as an intracellular targeting signal).</text>
        <dbReference type="EC" id="3.4.19.12"/>
    </reaction>
</comment>
<dbReference type="SUPFAM" id="SSF54001">
    <property type="entry name" value="Cysteine proteinases"/>
    <property type="match status" value="1"/>
</dbReference>
<feature type="domain" description="USP" evidence="3">
    <location>
        <begin position="233"/>
        <end position="770"/>
    </location>
</feature>
<dbReference type="InterPro" id="IPR050185">
    <property type="entry name" value="Ub_carboxyl-term_hydrolase"/>
</dbReference>
<evidence type="ECO:0000259" key="4">
    <source>
        <dbReference type="PROSITE" id="PS51283"/>
    </source>
</evidence>
<keyword evidence="1" id="KW-0378">Hydrolase</keyword>
<comment type="similarity">
    <text evidence="1">Belongs to the peptidase C19 family.</text>
</comment>
<feature type="region of interest" description="Disordered" evidence="2">
    <location>
        <begin position="580"/>
        <end position="599"/>
    </location>
</feature>
<dbReference type="PROSITE" id="PS00973">
    <property type="entry name" value="USP_2"/>
    <property type="match status" value="1"/>
</dbReference>
<gene>
    <name evidence="5" type="ORF">FOZ63_000496</name>
</gene>
<keyword evidence="1" id="KW-0833">Ubl conjugation pathway</keyword>
<dbReference type="InterPro" id="IPR038765">
    <property type="entry name" value="Papain-like_cys_pep_sf"/>
</dbReference>
<dbReference type="OMA" id="IRWREYR"/>
<dbReference type="SUPFAM" id="SSF143791">
    <property type="entry name" value="DUSP-like"/>
    <property type="match status" value="1"/>
</dbReference>
<keyword evidence="1" id="KW-0645">Protease</keyword>
<feature type="compositionally biased region" description="Low complexity" evidence="2">
    <location>
        <begin position="435"/>
        <end position="460"/>
    </location>
</feature>
<dbReference type="Gene3D" id="3.90.70.10">
    <property type="entry name" value="Cysteine proteinases"/>
    <property type="match status" value="1"/>
</dbReference>
<dbReference type="GO" id="GO:0016579">
    <property type="term" value="P:protein deubiquitination"/>
    <property type="evidence" value="ECO:0007669"/>
    <property type="project" value="InterPro"/>
</dbReference>
<dbReference type="AlphaFoldDB" id="A0A7J6Q7M3"/>
<evidence type="ECO:0000313" key="5">
    <source>
        <dbReference type="EMBL" id="KAF4704584.1"/>
    </source>
</evidence>
<feature type="domain" description="DUSP" evidence="4">
    <location>
        <begin position="91"/>
        <end position="192"/>
    </location>
</feature>
<feature type="compositionally biased region" description="Basic residues" evidence="2">
    <location>
        <begin position="270"/>
        <end position="284"/>
    </location>
</feature>
<feature type="region of interest" description="Disordered" evidence="2">
    <location>
        <begin position="270"/>
        <end position="321"/>
    </location>
</feature>
<comment type="caution">
    <text evidence="5">The sequence shown here is derived from an EMBL/GenBank/DDBJ whole genome shotgun (WGS) entry which is preliminary data.</text>
</comment>
<dbReference type="SMART" id="SM00695">
    <property type="entry name" value="DUSP"/>
    <property type="match status" value="1"/>
</dbReference>
<dbReference type="InterPro" id="IPR035927">
    <property type="entry name" value="DUSP-like_sf"/>
</dbReference>
<evidence type="ECO:0000313" key="6">
    <source>
        <dbReference type="Proteomes" id="UP000553632"/>
    </source>
</evidence>
<evidence type="ECO:0000256" key="2">
    <source>
        <dbReference type="SAM" id="MobiDB-lite"/>
    </source>
</evidence>
<sequence length="809" mass="88751">MGNAIACGVKERYTQPVTNEENDPLRSGVGATGPAVASPSQGDTPGWQLVDDDVSLRDAEEVRSEGGSLLPRPDVDDTPAEAKFMACDTQESLRLRARYEAEFVRKYDTVRLPQGDTYYIVSTKWINSWKHFISEGKGLPGPISNNVLFRDDLKTLLPRLVRSRDYRGINQRIWSFWLARYGGGPLVTRLTLDIYDHTGESPCGDLRRIAEPGSTLTNSAPSPAAIDITTKPVGIKNLGSTCFVTCVLQCMLSVAEFTCLASQMKRGLRHYQQQHHTHHHHASRRQVVPNRDQHQQQIEDEDVNSANKASSTSSSSSAAASNAPSCEHTALYEPQNGYGEIAAAMVDLFNKCQVNVEDLTTDTKPAVNPVRLLSALKRKYPKNPLFMDLAEEQDCHEFLSVLLDALHGCTHDSVKPDAHQESGSSSDMNHHPLPSSSVSSTSSASRGSTPSFSDQPQQRQGPRDRTAKSAHVPATSKPPADSSRSDRRKRSLPPMRHPPRRPSDESVIRWREYRSRNPSLITDMFSGMFRSRFMCHSCGHVTKVYEPIMDLSLPVPSEPGPEMATTPGCSAAFRPSASAPSLVSADSQRVRQNNTTNHGGGSVSLKKLIANYFVDEELTDFSCEKCHCKCTKATKSTKVTASPDILVIHLRRFTAQGRKINTAVSFPMECAKLVDRATSASSTTAGAAQPCLEGSCSFQPYLDGAYRLLGLCVHIGTHLGTGHYVSYVRRKAAGGGARWWRCDDEKVSLIDPDKVLAKQSQVYCLFFQKCSGPSNLPIPHSGYSLSNYVPPRPMTAGSSDDDAPCRTLP</sequence>
<dbReference type="PANTHER" id="PTHR21646">
    <property type="entry name" value="UBIQUITIN CARBOXYL-TERMINAL HYDROLASE"/>
    <property type="match status" value="1"/>
</dbReference>
<dbReference type="EMBL" id="JABANO010034763">
    <property type="protein sequence ID" value="KAF4704584.1"/>
    <property type="molecule type" value="Genomic_DNA"/>
</dbReference>
<proteinExistence type="inferred from homology"/>
<dbReference type="Pfam" id="PF00443">
    <property type="entry name" value="UCH"/>
    <property type="match status" value="1"/>
</dbReference>
<keyword evidence="6" id="KW-1185">Reference proteome</keyword>
<protein>
    <recommendedName>
        <fullName evidence="1">Ubiquitin carboxyl-terminal hydrolase</fullName>
        <ecNumber evidence="1">3.4.19.12</ecNumber>
    </recommendedName>
</protein>
<dbReference type="EC" id="3.4.19.12" evidence="1"/>
<name>A0A7J6Q7M3_PEROL</name>
<dbReference type="InterPro" id="IPR001394">
    <property type="entry name" value="Peptidase_C19_UCH"/>
</dbReference>
<dbReference type="Gene3D" id="3.30.2230.10">
    <property type="entry name" value="DUSP-like"/>
    <property type="match status" value="1"/>
</dbReference>
<dbReference type="PROSITE" id="PS51283">
    <property type="entry name" value="DUSP"/>
    <property type="match status" value="1"/>
</dbReference>
<feature type="region of interest" description="Disordered" evidence="2">
    <location>
        <begin position="414"/>
        <end position="504"/>
    </location>
</feature>
<keyword evidence="1" id="KW-0788">Thiol protease</keyword>
<dbReference type="CDD" id="cd02257">
    <property type="entry name" value="Peptidase_C19"/>
    <property type="match status" value="1"/>
</dbReference>
<dbReference type="PROSITE" id="PS50235">
    <property type="entry name" value="USP_3"/>
    <property type="match status" value="1"/>
</dbReference>
<dbReference type="InterPro" id="IPR006615">
    <property type="entry name" value="Pept_C19_DUSP"/>
</dbReference>